<dbReference type="EMBL" id="FTOQ01000009">
    <property type="protein sequence ID" value="SIT00185.1"/>
    <property type="molecule type" value="Genomic_DNA"/>
</dbReference>
<feature type="domain" description="Peptidase S1" evidence="7">
    <location>
        <begin position="25"/>
        <end position="276"/>
    </location>
</feature>
<organism evidence="8 9">
    <name type="scientific">Roseivivax lentus</name>
    <dbReference type="NCBI Taxonomy" id="633194"/>
    <lineage>
        <taxon>Bacteria</taxon>
        <taxon>Pseudomonadati</taxon>
        <taxon>Pseudomonadota</taxon>
        <taxon>Alphaproteobacteria</taxon>
        <taxon>Rhodobacterales</taxon>
        <taxon>Roseobacteraceae</taxon>
        <taxon>Roseivivax</taxon>
    </lineage>
</organism>
<sequence>MLDLFDIFKDADPFFSGPDRFDPAIIGADDRTLVRNTRVMPYAAICYIERSFGGRKFGCSGTLIAPNLVLTAGHCLIKRDGRVPVTMNIQPGRNGDDRLETIPAERAWVARGFAQKHQPLFDYGLIKLTRPVRNPRAVIPPHQPSNAMLRALSRRGRIRVVGYPSDKPRATMWTHSERLHRFDRRRLIHVVDTCPGHSGSAVLAFVNGKLRVIGIHVAGVRDPRTGRSYGCTPGTAGSPEGGYNRAVRLSPRVMAAIRGERNLGDYSLMRVWPRAG</sequence>
<dbReference type="InterPro" id="IPR050966">
    <property type="entry name" value="Glutamyl_endopeptidase"/>
</dbReference>
<keyword evidence="9" id="KW-1185">Reference proteome</keyword>
<evidence type="ECO:0000256" key="2">
    <source>
        <dbReference type="ARBA" id="ARBA00022670"/>
    </source>
</evidence>
<dbReference type="PROSITE" id="PS00134">
    <property type="entry name" value="TRYPSIN_HIS"/>
    <property type="match status" value="1"/>
</dbReference>
<keyword evidence="4 6" id="KW-0378">Hydrolase</keyword>
<dbReference type="GO" id="GO:0006508">
    <property type="term" value="P:proteolysis"/>
    <property type="evidence" value="ECO:0007669"/>
    <property type="project" value="UniProtKB-KW"/>
</dbReference>
<dbReference type="InterPro" id="IPR001254">
    <property type="entry name" value="Trypsin_dom"/>
</dbReference>
<keyword evidence="3" id="KW-0732">Signal</keyword>
<evidence type="ECO:0000256" key="4">
    <source>
        <dbReference type="ARBA" id="ARBA00022801"/>
    </source>
</evidence>
<dbReference type="InterPro" id="IPR018114">
    <property type="entry name" value="TRYPSIN_HIS"/>
</dbReference>
<dbReference type="AlphaFoldDB" id="A0A1N7NP47"/>
<gene>
    <name evidence="8" type="ORF">SAMN05421759_10986</name>
</gene>
<dbReference type="RefSeq" id="WP_076448930.1">
    <property type="nucleotide sequence ID" value="NZ_FTOQ01000009.1"/>
</dbReference>
<proteinExistence type="inferred from homology"/>
<dbReference type="InterPro" id="IPR008256">
    <property type="entry name" value="Peptidase_S1B"/>
</dbReference>
<protein>
    <recommendedName>
        <fullName evidence="6">Serine protease</fullName>
        <ecNumber evidence="6">3.4.21.-</ecNumber>
    </recommendedName>
</protein>
<dbReference type="InterPro" id="IPR009003">
    <property type="entry name" value="Peptidase_S1_PA"/>
</dbReference>
<evidence type="ECO:0000256" key="5">
    <source>
        <dbReference type="ARBA" id="ARBA00022825"/>
    </source>
</evidence>
<evidence type="ECO:0000256" key="6">
    <source>
        <dbReference type="RuleBase" id="RU004296"/>
    </source>
</evidence>
<evidence type="ECO:0000256" key="1">
    <source>
        <dbReference type="ARBA" id="ARBA00008764"/>
    </source>
</evidence>
<dbReference type="PANTHER" id="PTHR15462:SF8">
    <property type="entry name" value="SERINE PROTEASE"/>
    <property type="match status" value="1"/>
</dbReference>
<dbReference type="EC" id="3.4.21.-" evidence="6"/>
<dbReference type="InterPro" id="IPR043504">
    <property type="entry name" value="Peptidase_S1_PA_chymotrypsin"/>
</dbReference>
<dbReference type="Gene3D" id="2.40.10.10">
    <property type="entry name" value="Trypsin-like serine proteases"/>
    <property type="match status" value="2"/>
</dbReference>
<dbReference type="PRINTS" id="PR00839">
    <property type="entry name" value="V8PROTEASE"/>
</dbReference>
<accession>A0A1N7NP47</accession>
<comment type="similarity">
    <text evidence="1 6">Belongs to the peptidase S1B family.</text>
</comment>
<dbReference type="Proteomes" id="UP000186684">
    <property type="component" value="Unassembled WGS sequence"/>
</dbReference>
<dbReference type="SUPFAM" id="SSF50494">
    <property type="entry name" value="Trypsin-like serine proteases"/>
    <property type="match status" value="1"/>
</dbReference>
<dbReference type="Pfam" id="PF00089">
    <property type="entry name" value="Trypsin"/>
    <property type="match status" value="1"/>
</dbReference>
<dbReference type="OrthoDB" id="3078754at2"/>
<dbReference type="STRING" id="633194.SAMN05421759_10986"/>
<evidence type="ECO:0000313" key="8">
    <source>
        <dbReference type="EMBL" id="SIT00185.1"/>
    </source>
</evidence>
<evidence type="ECO:0000256" key="3">
    <source>
        <dbReference type="ARBA" id="ARBA00022729"/>
    </source>
</evidence>
<keyword evidence="5 6" id="KW-0720">Serine protease</keyword>
<evidence type="ECO:0000313" key="9">
    <source>
        <dbReference type="Proteomes" id="UP000186684"/>
    </source>
</evidence>
<dbReference type="PANTHER" id="PTHR15462">
    <property type="entry name" value="SERINE PROTEASE"/>
    <property type="match status" value="1"/>
</dbReference>
<dbReference type="PROSITE" id="PS50240">
    <property type="entry name" value="TRYPSIN_DOM"/>
    <property type="match status" value="1"/>
</dbReference>
<reference evidence="9" key="1">
    <citation type="submission" date="2017-01" db="EMBL/GenBank/DDBJ databases">
        <authorList>
            <person name="Varghese N."/>
            <person name="Submissions S."/>
        </authorList>
    </citation>
    <scope>NUCLEOTIDE SEQUENCE [LARGE SCALE GENOMIC DNA]</scope>
    <source>
        <strain evidence="9">DSM 29430</strain>
    </source>
</reference>
<dbReference type="GO" id="GO:0004252">
    <property type="term" value="F:serine-type endopeptidase activity"/>
    <property type="evidence" value="ECO:0007669"/>
    <property type="project" value="InterPro"/>
</dbReference>
<name>A0A1N7NP47_9RHOB</name>
<evidence type="ECO:0000259" key="7">
    <source>
        <dbReference type="PROSITE" id="PS50240"/>
    </source>
</evidence>
<keyword evidence="2 6" id="KW-0645">Protease</keyword>